<reference evidence="7" key="1">
    <citation type="submission" date="2020-07" db="EMBL/GenBank/DDBJ databases">
        <title>Huge and variable diversity of episymbiotic CPR bacteria and DPANN archaea in groundwater ecosystems.</title>
        <authorList>
            <person name="He C.Y."/>
            <person name="Keren R."/>
            <person name="Whittaker M."/>
            <person name="Farag I.F."/>
            <person name="Doudna J."/>
            <person name="Cate J.H.D."/>
            <person name="Banfield J.F."/>
        </authorList>
    </citation>
    <scope>NUCLEOTIDE SEQUENCE</scope>
    <source>
        <strain evidence="7">NC_groundwater_672_Ag_B-0.1um_62_36</strain>
    </source>
</reference>
<evidence type="ECO:0000313" key="8">
    <source>
        <dbReference type="Proteomes" id="UP000769766"/>
    </source>
</evidence>
<evidence type="ECO:0000256" key="5">
    <source>
        <dbReference type="ARBA" id="ARBA00022691"/>
    </source>
</evidence>
<name>A0A932FVH4_UNCTE</name>
<gene>
    <name evidence="7" type="ORF">HYY20_00635</name>
</gene>
<dbReference type="InterPro" id="IPR029063">
    <property type="entry name" value="SAM-dependent_MTases_sf"/>
</dbReference>
<keyword evidence="4" id="KW-0808">Transferase</keyword>
<accession>A0A932FVH4</accession>
<dbReference type="PANTHER" id="PTHR24422">
    <property type="entry name" value="CHEMOTAXIS PROTEIN METHYLTRANSFERASE"/>
    <property type="match status" value="1"/>
</dbReference>
<dbReference type="Pfam" id="PF01739">
    <property type="entry name" value="CheR"/>
    <property type="match status" value="1"/>
</dbReference>
<keyword evidence="5" id="KW-0949">S-adenosyl-L-methionine</keyword>
<dbReference type="PRINTS" id="PR00996">
    <property type="entry name" value="CHERMTFRASE"/>
</dbReference>
<sequence>MEETTYAYLRRKLLDLVGMDLDYYKGKQMYRRLDAWLTRSNCSDWPEYYRRLEQDAAELKRFRDYLTINVSEFFRDPEKFAYLKTHILPQMVSNCPMLNGWSAGSSYGAEAYSLAILMEECFPGRRYRFLGTDIDRTILERAKRADAYSQEDVKHVPPNLLKKYFLFQENRYQVSERIKAKVEFKLHDLLRDPVERGFDLILCRNVVIYFTEEAKELLYRKFHQALKDGGILFVGATEIISRAREIGFTHLANCFYRKETRR</sequence>
<feature type="domain" description="CheR-type methyltransferase" evidence="6">
    <location>
        <begin position="1"/>
        <end position="261"/>
    </location>
</feature>
<dbReference type="GO" id="GO:0008983">
    <property type="term" value="F:protein-glutamate O-methyltransferase activity"/>
    <property type="evidence" value="ECO:0007669"/>
    <property type="project" value="UniProtKB-EC"/>
</dbReference>
<organism evidence="7 8">
    <name type="scientific">Tectimicrobiota bacterium</name>
    <dbReference type="NCBI Taxonomy" id="2528274"/>
    <lineage>
        <taxon>Bacteria</taxon>
        <taxon>Pseudomonadati</taxon>
        <taxon>Nitrospinota/Tectimicrobiota group</taxon>
        <taxon>Candidatus Tectimicrobiota</taxon>
    </lineage>
</organism>
<dbReference type="Pfam" id="PF03705">
    <property type="entry name" value="CheR_N"/>
    <property type="match status" value="1"/>
</dbReference>
<dbReference type="GO" id="GO:0032259">
    <property type="term" value="P:methylation"/>
    <property type="evidence" value="ECO:0007669"/>
    <property type="project" value="UniProtKB-KW"/>
</dbReference>
<dbReference type="InterPro" id="IPR036804">
    <property type="entry name" value="CheR_N_sf"/>
</dbReference>
<evidence type="ECO:0000259" key="6">
    <source>
        <dbReference type="PROSITE" id="PS50123"/>
    </source>
</evidence>
<comment type="caution">
    <text evidence="7">The sequence shown here is derived from an EMBL/GenBank/DDBJ whole genome shotgun (WGS) entry which is preliminary data.</text>
</comment>
<dbReference type="EMBL" id="JACPRF010000020">
    <property type="protein sequence ID" value="MBI2875368.1"/>
    <property type="molecule type" value="Genomic_DNA"/>
</dbReference>
<dbReference type="InterPro" id="IPR050903">
    <property type="entry name" value="Bact_Chemotaxis_MeTrfase"/>
</dbReference>
<proteinExistence type="predicted"/>
<dbReference type="EC" id="2.1.1.80" evidence="2"/>
<dbReference type="Proteomes" id="UP000769766">
    <property type="component" value="Unassembled WGS sequence"/>
</dbReference>
<protein>
    <recommendedName>
        <fullName evidence="2">protein-glutamate O-methyltransferase</fullName>
        <ecNumber evidence="2">2.1.1.80</ecNumber>
    </recommendedName>
</protein>
<dbReference type="AlphaFoldDB" id="A0A932FVH4"/>
<evidence type="ECO:0000256" key="2">
    <source>
        <dbReference type="ARBA" id="ARBA00012534"/>
    </source>
</evidence>
<evidence type="ECO:0000256" key="4">
    <source>
        <dbReference type="ARBA" id="ARBA00022679"/>
    </source>
</evidence>
<dbReference type="PROSITE" id="PS50123">
    <property type="entry name" value="CHER"/>
    <property type="match status" value="1"/>
</dbReference>
<dbReference type="Gene3D" id="1.10.155.10">
    <property type="entry name" value="Chemotaxis receptor methyltransferase CheR, N-terminal domain"/>
    <property type="match status" value="1"/>
</dbReference>
<dbReference type="InterPro" id="IPR022642">
    <property type="entry name" value="CheR_C"/>
</dbReference>
<dbReference type="InterPro" id="IPR000780">
    <property type="entry name" value="CheR_MeTrfase"/>
</dbReference>
<dbReference type="InterPro" id="IPR022641">
    <property type="entry name" value="CheR_N"/>
</dbReference>
<evidence type="ECO:0000256" key="1">
    <source>
        <dbReference type="ARBA" id="ARBA00001541"/>
    </source>
</evidence>
<dbReference type="SMART" id="SM00138">
    <property type="entry name" value="MeTrc"/>
    <property type="match status" value="1"/>
</dbReference>
<dbReference type="CDD" id="cd02440">
    <property type="entry name" value="AdoMet_MTases"/>
    <property type="match status" value="1"/>
</dbReference>
<dbReference type="SUPFAM" id="SSF47757">
    <property type="entry name" value="Chemotaxis receptor methyltransferase CheR, N-terminal domain"/>
    <property type="match status" value="1"/>
</dbReference>
<comment type="catalytic activity">
    <reaction evidence="1">
        <text>L-glutamyl-[protein] + S-adenosyl-L-methionine = [protein]-L-glutamate 5-O-methyl ester + S-adenosyl-L-homocysteine</text>
        <dbReference type="Rhea" id="RHEA:24452"/>
        <dbReference type="Rhea" id="RHEA-COMP:10208"/>
        <dbReference type="Rhea" id="RHEA-COMP:10311"/>
        <dbReference type="ChEBI" id="CHEBI:29973"/>
        <dbReference type="ChEBI" id="CHEBI:57856"/>
        <dbReference type="ChEBI" id="CHEBI:59789"/>
        <dbReference type="ChEBI" id="CHEBI:82795"/>
        <dbReference type="EC" id="2.1.1.80"/>
    </reaction>
</comment>
<dbReference type="Gene3D" id="3.40.50.150">
    <property type="entry name" value="Vaccinia Virus protein VP39"/>
    <property type="match status" value="1"/>
</dbReference>
<keyword evidence="3" id="KW-0489">Methyltransferase</keyword>
<evidence type="ECO:0000256" key="3">
    <source>
        <dbReference type="ARBA" id="ARBA00022603"/>
    </source>
</evidence>
<dbReference type="PANTHER" id="PTHR24422:SF19">
    <property type="entry name" value="CHEMOTAXIS PROTEIN METHYLTRANSFERASE"/>
    <property type="match status" value="1"/>
</dbReference>
<evidence type="ECO:0000313" key="7">
    <source>
        <dbReference type="EMBL" id="MBI2875368.1"/>
    </source>
</evidence>
<dbReference type="SUPFAM" id="SSF53335">
    <property type="entry name" value="S-adenosyl-L-methionine-dependent methyltransferases"/>
    <property type="match status" value="1"/>
</dbReference>